<dbReference type="EMBL" id="CP159218">
    <property type="protein sequence ID" value="XCG61992.1"/>
    <property type="molecule type" value="Genomic_DNA"/>
</dbReference>
<proteinExistence type="predicted"/>
<organism evidence="2">
    <name type="scientific">Nakamurella sp. A5-74</name>
    <dbReference type="NCBI Taxonomy" id="3158264"/>
    <lineage>
        <taxon>Bacteria</taxon>
        <taxon>Bacillati</taxon>
        <taxon>Actinomycetota</taxon>
        <taxon>Actinomycetes</taxon>
        <taxon>Nakamurellales</taxon>
        <taxon>Nakamurellaceae</taxon>
        <taxon>Nakamurella</taxon>
    </lineage>
</organism>
<reference evidence="2" key="1">
    <citation type="submission" date="2024-05" db="EMBL/GenBank/DDBJ databases">
        <authorList>
            <person name="Cai S.Y."/>
            <person name="Jin L.M."/>
            <person name="Li H.R."/>
        </authorList>
    </citation>
    <scope>NUCLEOTIDE SEQUENCE</scope>
    <source>
        <strain evidence="2">A5-74</strain>
    </source>
</reference>
<gene>
    <name evidence="2" type="ORF">ABLG96_11915</name>
</gene>
<protein>
    <recommendedName>
        <fullName evidence="3">Septum formation-related domain-containing protein</fullName>
    </recommendedName>
</protein>
<sequence>MSNTTGWRIEELPERTPPTTRHISRRWGPVILLAVALVVAVPAGARERASTGIGSARVELPLPAPGECLTWQVDVADPPAVIVALPQFPLPVLPGSIAGTSCSTAHQGQVVDAWRLAAIDDRQVQQKCTAAADPMAEFFPEQSPSGWTTIHGDRRASMVRTGDGALDFVACVLIEVPYGLPPAVFTLSDTMIPAASAAPRWCLTGKQEAIGCAQPHGSERIGTADEPRGVPSCTGFAHTVVGAGAGSAAFSSSGLSIHSGMLPGPFGPTWFCDVVAPAGQQLTSSVVGLGSGPLPLA</sequence>
<accession>A0AAU8DJ46</accession>
<evidence type="ECO:0000313" key="2">
    <source>
        <dbReference type="EMBL" id="XCG61992.1"/>
    </source>
</evidence>
<evidence type="ECO:0008006" key="3">
    <source>
        <dbReference type="Google" id="ProtNLM"/>
    </source>
</evidence>
<dbReference type="RefSeq" id="WP_353647608.1">
    <property type="nucleotide sequence ID" value="NZ_CP159218.1"/>
</dbReference>
<evidence type="ECO:0000256" key="1">
    <source>
        <dbReference type="SAM" id="MobiDB-lite"/>
    </source>
</evidence>
<feature type="region of interest" description="Disordered" evidence="1">
    <location>
        <begin position="1"/>
        <end position="20"/>
    </location>
</feature>
<dbReference type="AlphaFoldDB" id="A0AAU8DJ46"/>
<name>A0AAU8DJ46_9ACTN</name>